<dbReference type="EMBL" id="CP003775">
    <property type="protein sequence ID" value="AFQ50031.1"/>
    <property type="molecule type" value="Genomic_DNA"/>
</dbReference>
<evidence type="ECO:0000313" key="2">
    <source>
        <dbReference type="EMBL" id="AFQ50031.1"/>
    </source>
</evidence>
<evidence type="ECO:0000313" key="3">
    <source>
        <dbReference type="Proteomes" id="UP000032866"/>
    </source>
</evidence>
<dbReference type="KEGG" id="bct:GEM_3641"/>
<proteinExistence type="predicted"/>
<evidence type="ECO:0000256" key="1">
    <source>
        <dbReference type="SAM" id="SignalP"/>
    </source>
</evidence>
<organism evidence="2 3">
    <name type="scientific">Burkholderia cepacia GG4</name>
    <dbReference type="NCBI Taxonomy" id="1009846"/>
    <lineage>
        <taxon>Bacteria</taxon>
        <taxon>Pseudomonadati</taxon>
        <taxon>Pseudomonadota</taxon>
        <taxon>Betaproteobacteria</taxon>
        <taxon>Burkholderiales</taxon>
        <taxon>Burkholderiaceae</taxon>
        <taxon>Burkholderia</taxon>
        <taxon>Burkholderia cepacia complex</taxon>
    </lineage>
</organism>
<sequence>MDLKQWCVLFVLACTLSGPGIASAADLSVSGRIQPGACSLTLGNGGTVDMGTISRKGLKGAEATVFNQHAISLAIQCQTPTKVAFRALDNRPGTSFQGAGFGLGASGGKSVGHYYLMPLNRIGDGVKLVQLVDRGLGWEVTGGTTSTGGIAPSWLSSWAELGHTLPRAFQSISSTLGVSIRIAPTEDLDLSQEIAIDGSATMELVYL</sequence>
<protein>
    <recommendedName>
        <fullName evidence="4">DUF1120 domain-containing protein</fullName>
    </recommendedName>
</protein>
<gene>
    <name evidence="2" type="ORF">GEM_3641</name>
</gene>
<keyword evidence="1" id="KW-0732">Signal</keyword>
<dbReference type="AlphaFoldDB" id="A0A9W3PAZ8"/>
<dbReference type="InterPro" id="IPR010546">
    <property type="entry name" value="DUF1120"/>
</dbReference>
<accession>A0A9W3PAZ8</accession>
<feature type="chain" id="PRO_5040748370" description="DUF1120 domain-containing protein" evidence="1">
    <location>
        <begin position="25"/>
        <end position="207"/>
    </location>
</feature>
<reference evidence="2 3" key="1">
    <citation type="journal article" date="2012" name="J. Bacteriol.">
        <title>Complete Genome Sequence of Burkholderia sp. Strain GG4, a Betaproteobacterium That Reduces 3-Oxo-N-Acylhomoserine Lactones and Produces Different N-Acylhomoserine Lactones.</title>
        <authorList>
            <person name="Hong K.W."/>
            <person name="Koh C.L."/>
            <person name="Sam C.K."/>
            <person name="Yin W.F."/>
            <person name="Chan K.G."/>
        </authorList>
    </citation>
    <scope>NUCLEOTIDE SEQUENCE [LARGE SCALE GENOMIC DNA]</scope>
    <source>
        <strain evidence="2 3">GG4</strain>
    </source>
</reference>
<dbReference type="Pfam" id="PF06551">
    <property type="entry name" value="DUF1120"/>
    <property type="match status" value="1"/>
</dbReference>
<dbReference type="Proteomes" id="UP000032866">
    <property type="component" value="Chromosome 2"/>
</dbReference>
<feature type="signal peptide" evidence="1">
    <location>
        <begin position="1"/>
        <end position="24"/>
    </location>
</feature>
<dbReference type="RefSeq" id="WP_014898803.1">
    <property type="nucleotide sequence ID" value="NC_018514.1"/>
</dbReference>
<evidence type="ECO:0008006" key="4">
    <source>
        <dbReference type="Google" id="ProtNLM"/>
    </source>
</evidence>
<name>A0A9W3PAZ8_BURCE</name>